<feature type="transmembrane region" description="Helical" evidence="1">
    <location>
        <begin position="138"/>
        <end position="156"/>
    </location>
</feature>
<sequence>MNYEDLTILGIALGLGMLVGLQREHSHQRIAGVRTFTLIAILGTVAGFLTRDMGNEFILPALGLSLAVLVYAGGKNTNPEADPGKTTEVAILLMFAIGAYLVLGDRVVGVVAGGLLTMLLYAKSHLHNFIDRLKDSDISAIMTLAGISLIVLPILPDETYGPYDVLNPQNIWLMVVFIVGLSVVGYFIYKFVGRDSGVISNGILGGLISSTATTVSFARKQKQAPDISKIAVFVITTASAIALARVMIEIFVVAPGEFPALAMPIAFNFVIMSIICAWLFYIIKRDKGAEELPEPENPAQFKAALIFGLLYGLILLLVAFAKEQFGSSGLYIVAIISGLTDVDAITLSMAQMIKGGEVETNLGWRLILLASLANLLFKGIMAAVIGTGKIVKWLAIAFGLSIAIGLLTIFLWPEAWHF</sequence>
<proteinExistence type="predicted"/>
<evidence type="ECO:0000313" key="5">
    <source>
        <dbReference type="Proteomes" id="UP001248819"/>
    </source>
</evidence>
<feature type="transmembrane region" description="Helical" evidence="1">
    <location>
        <begin position="230"/>
        <end position="248"/>
    </location>
</feature>
<feature type="transmembrane region" description="Helical" evidence="1">
    <location>
        <begin position="328"/>
        <end position="350"/>
    </location>
</feature>
<keyword evidence="1" id="KW-0812">Transmembrane</keyword>
<feature type="transmembrane region" description="Helical" evidence="1">
    <location>
        <begin position="57"/>
        <end position="74"/>
    </location>
</feature>
<accession>A0ABU3CRF9</accession>
<feature type="transmembrane region" description="Helical" evidence="1">
    <location>
        <begin position="198"/>
        <end position="218"/>
    </location>
</feature>
<evidence type="ECO:0000256" key="1">
    <source>
        <dbReference type="SAM" id="Phobius"/>
    </source>
</evidence>
<dbReference type="PANTHER" id="PTHR39084:SF1">
    <property type="entry name" value="DUF4010 DOMAIN-CONTAINING PROTEIN"/>
    <property type="match status" value="1"/>
</dbReference>
<dbReference type="PANTHER" id="PTHR39084">
    <property type="entry name" value="MEMBRANE PROTEIN-RELATED"/>
    <property type="match status" value="1"/>
</dbReference>
<gene>
    <name evidence="4" type="ORF">RM529_02150</name>
</gene>
<feature type="transmembrane region" description="Helical" evidence="1">
    <location>
        <begin position="362"/>
        <end position="386"/>
    </location>
</feature>
<protein>
    <submittedName>
        <fullName evidence="4">MgtC/SapB family protein</fullName>
    </submittedName>
</protein>
<evidence type="ECO:0000259" key="2">
    <source>
        <dbReference type="Pfam" id="PF02308"/>
    </source>
</evidence>
<organism evidence="4 5">
    <name type="scientific">Autumnicola edwardsiae</name>
    <dbReference type="NCBI Taxonomy" id="3075594"/>
    <lineage>
        <taxon>Bacteria</taxon>
        <taxon>Pseudomonadati</taxon>
        <taxon>Bacteroidota</taxon>
        <taxon>Flavobacteriia</taxon>
        <taxon>Flavobacteriales</taxon>
        <taxon>Flavobacteriaceae</taxon>
        <taxon>Autumnicola</taxon>
    </lineage>
</organism>
<evidence type="ECO:0000313" key="4">
    <source>
        <dbReference type="EMBL" id="MDT0648923.1"/>
    </source>
</evidence>
<name>A0ABU3CRF9_9FLAO</name>
<feature type="transmembrane region" description="Helical" evidence="1">
    <location>
        <begin position="33"/>
        <end position="51"/>
    </location>
</feature>
<dbReference type="Pfam" id="PF02308">
    <property type="entry name" value="MgtC"/>
    <property type="match status" value="1"/>
</dbReference>
<evidence type="ECO:0000259" key="3">
    <source>
        <dbReference type="Pfam" id="PF13194"/>
    </source>
</evidence>
<dbReference type="InterPro" id="IPR049177">
    <property type="entry name" value="MgtC_SapB_SrpB_YhiD_N"/>
</dbReference>
<feature type="domain" description="DUF4010" evidence="3">
    <location>
        <begin position="176"/>
        <end position="386"/>
    </location>
</feature>
<dbReference type="InterPro" id="IPR025105">
    <property type="entry name" value="DUF4010"/>
</dbReference>
<reference evidence="4 5" key="1">
    <citation type="submission" date="2023-09" db="EMBL/GenBank/DDBJ databases">
        <authorList>
            <person name="Rey-Velasco X."/>
        </authorList>
    </citation>
    <scope>NUCLEOTIDE SEQUENCE [LARGE SCALE GENOMIC DNA]</scope>
    <source>
        <strain evidence="4 5">F297</strain>
    </source>
</reference>
<feature type="domain" description="MgtC/SapB/SrpB/YhiD N-terminal" evidence="2">
    <location>
        <begin position="9"/>
        <end position="128"/>
    </location>
</feature>
<dbReference type="Proteomes" id="UP001248819">
    <property type="component" value="Unassembled WGS sequence"/>
</dbReference>
<feature type="transmembrane region" description="Helical" evidence="1">
    <location>
        <begin position="303"/>
        <end position="321"/>
    </location>
</feature>
<dbReference type="RefSeq" id="WP_311483102.1">
    <property type="nucleotide sequence ID" value="NZ_JAVRHP010000006.1"/>
</dbReference>
<feature type="transmembrane region" description="Helical" evidence="1">
    <location>
        <begin position="260"/>
        <end position="283"/>
    </location>
</feature>
<feature type="transmembrane region" description="Helical" evidence="1">
    <location>
        <begin position="86"/>
        <end position="103"/>
    </location>
</feature>
<dbReference type="EMBL" id="JAVRHP010000006">
    <property type="protein sequence ID" value="MDT0648923.1"/>
    <property type="molecule type" value="Genomic_DNA"/>
</dbReference>
<feature type="transmembrane region" description="Helical" evidence="1">
    <location>
        <begin position="393"/>
        <end position="412"/>
    </location>
</feature>
<comment type="caution">
    <text evidence="4">The sequence shown here is derived from an EMBL/GenBank/DDBJ whole genome shotgun (WGS) entry which is preliminary data.</text>
</comment>
<feature type="transmembrane region" description="Helical" evidence="1">
    <location>
        <begin position="6"/>
        <end position="21"/>
    </location>
</feature>
<keyword evidence="1" id="KW-0472">Membrane</keyword>
<feature type="transmembrane region" description="Helical" evidence="1">
    <location>
        <begin position="171"/>
        <end position="189"/>
    </location>
</feature>
<dbReference type="Pfam" id="PF13194">
    <property type="entry name" value="DUF4010"/>
    <property type="match status" value="1"/>
</dbReference>
<keyword evidence="5" id="KW-1185">Reference proteome</keyword>
<keyword evidence="1" id="KW-1133">Transmembrane helix</keyword>